<dbReference type="PANTHER" id="PTHR12447">
    <property type="entry name" value="ANKYRIN REPEAT DOMAIN-CONTAINING PROTEIN 13"/>
    <property type="match status" value="1"/>
</dbReference>
<name>A0ABP1B778_9BRYO</name>
<evidence type="ECO:0000313" key="6">
    <source>
        <dbReference type="Proteomes" id="UP001497522"/>
    </source>
</evidence>
<reference evidence="5 6" key="1">
    <citation type="submission" date="2024-03" db="EMBL/GenBank/DDBJ databases">
        <authorList>
            <consortium name="ELIXIR-Norway"/>
            <consortium name="Elixir Norway"/>
        </authorList>
    </citation>
    <scope>NUCLEOTIDE SEQUENCE [LARGE SCALE GENOMIC DNA]</scope>
</reference>
<dbReference type="SUPFAM" id="SSF48403">
    <property type="entry name" value="Ankyrin repeat"/>
    <property type="match status" value="1"/>
</dbReference>
<dbReference type="Proteomes" id="UP001497522">
    <property type="component" value="Chromosome 2"/>
</dbReference>
<protein>
    <submittedName>
        <fullName evidence="5">Uncharacterized protein</fullName>
    </submittedName>
</protein>
<comment type="function">
    <text evidence="3">Acts as a molecular chaperone for G protein-coupled receptors, regulating their biogenesis and exit from the ER.</text>
</comment>
<evidence type="ECO:0000256" key="4">
    <source>
        <dbReference type="PROSITE-ProRule" id="PRU00023"/>
    </source>
</evidence>
<dbReference type="InterPro" id="IPR002110">
    <property type="entry name" value="Ankyrin_rpt"/>
</dbReference>
<evidence type="ECO:0000256" key="1">
    <source>
        <dbReference type="ARBA" id="ARBA00004586"/>
    </source>
</evidence>
<dbReference type="PANTHER" id="PTHR12447:SF25">
    <property type="entry name" value="ANKYRIN REPEAT DOMAIN-CONTAINING PROTEIN 13C"/>
    <property type="match status" value="1"/>
</dbReference>
<dbReference type="EMBL" id="OZ023703">
    <property type="protein sequence ID" value="CAK9870995.1"/>
    <property type="molecule type" value="Genomic_DNA"/>
</dbReference>
<evidence type="ECO:0000256" key="2">
    <source>
        <dbReference type="ARBA" id="ARBA00023186"/>
    </source>
</evidence>
<gene>
    <name evidence="5" type="ORF">CSSPJE1EN2_LOCUS13663</name>
</gene>
<accession>A0ABP1B778</accession>
<sequence length="129" mass="14049">MAKFVGVDHAMYAHSQVHAAVAQRAHAALCCILSTLLQPARLGEVSTESQYLEAEQQADDVSKVIERHDAPGQETPLHVAVHLGDGDAMEMLMSTGADWSLQNEQGWSANVSQNPLFRHPGPQHVVPYL</sequence>
<comment type="subcellular location">
    <subcellularLocation>
        <location evidence="1">Endoplasmic reticulum membrane</location>
    </subcellularLocation>
</comment>
<dbReference type="PROSITE" id="PS50088">
    <property type="entry name" value="ANK_REPEAT"/>
    <property type="match status" value="1"/>
</dbReference>
<dbReference type="PROSITE" id="PS50297">
    <property type="entry name" value="ANK_REP_REGION"/>
    <property type="match status" value="1"/>
</dbReference>
<dbReference type="Gene3D" id="1.25.40.20">
    <property type="entry name" value="Ankyrin repeat-containing domain"/>
    <property type="match status" value="1"/>
</dbReference>
<proteinExistence type="predicted"/>
<feature type="repeat" description="ANK" evidence="4">
    <location>
        <begin position="72"/>
        <end position="104"/>
    </location>
</feature>
<dbReference type="InterPro" id="IPR036770">
    <property type="entry name" value="Ankyrin_rpt-contain_sf"/>
</dbReference>
<dbReference type="InterPro" id="IPR021832">
    <property type="entry name" value="ANKRD13"/>
</dbReference>
<dbReference type="Pfam" id="PF00023">
    <property type="entry name" value="Ank"/>
    <property type="match status" value="1"/>
</dbReference>
<keyword evidence="4" id="KW-0040">ANK repeat</keyword>
<keyword evidence="2" id="KW-0143">Chaperone</keyword>
<evidence type="ECO:0000256" key="3">
    <source>
        <dbReference type="ARBA" id="ARBA00037107"/>
    </source>
</evidence>
<evidence type="ECO:0000313" key="5">
    <source>
        <dbReference type="EMBL" id="CAK9870995.1"/>
    </source>
</evidence>
<organism evidence="5 6">
    <name type="scientific">Sphagnum jensenii</name>
    <dbReference type="NCBI Taxonomy" id="128206"/>
    <lineage>
        <taxon>Eukaryota</taxon>
        <taxon>Viridiplantae</taxon>
        <taxon>Streptophyta</taxon>
        <taxon>Embryophyta</taxon>
        <taxon>Bryophyta</taxon>
        <taxon>Sphagnophytina</taxon>
        <taxon>Sphagnopsida</taxon>
        <taxon>Sphagnales</taxon>
        <taxon>Sphagnaceae</taxon>
        <taxon>Sphagnum</taxon>
    </lineage>
</organism>
<keyword evidence="6" id="KW-1185">Reference proteome</keyword>